<dbReference type="EMBL" id="JACHBS010000001">
    <property type="protein sequence ID" value="MBB5618379.1"/>
    <property type="molecule type" value="Genomic_DNA"/>
</dbReference>
<sequence length="330" mass="35961">MTLPEITDPVDLCLPSGRLNPAAVGRTRTPLHCSPLRGWGRSKRWEYWGIMTPEVFVGMTVASLDYAAVPSIYLVVRATGEHRTIGGLEPLGRGTSIPDTLPPFEASARWGGRLGASELRMLSAGSATSIRGTAPGFAIDVTSPDAGDALGVVVPWSDRLFQYTLKDVARPVSGTILIDGREYAVGEGSWAVLDRGRGRWPYRMTWKWAAGSGIVDGRRIGLQLGGKWTDGTGSTENAVFVDGVQHYIGEELAWQYDLDDEHSPWRIVGEHADVTLTPWHRRLEQTNAVVVASTIHQALGTWSGWMLDSSGARVSVDGLVGWAEQAQNRW</sequence>
<dbReference type="OrthoDB" id="9762066at2"/>
<dbReference type="PANTHER" id="PTHR35868:SF3">
    <property type="entry name" value="DUF2804 DOMAIN-CONTAINING PROTEIN"/>
    <property type="match status" value="1"/>
</dbReference>
<name>A0A840XR21_9MICO</name>
<evidence type="ECO:0000313" key="1">
    <source>
        <dbReference type="EMBL" id="MBB5618379.1"/>
    </source>
</evidence>
<protein>
    <recommendedName>
        <fullName evidence="3">DUF2804 domain-containing protein</fullName>
    </recommendedName>
</protein>
<reference evidence="1 2" key="1">
    <citation type="submission" date="2020-08" db="EMBL/GenBank/DDBJ databases">
        <title>Sequencing the genomes of 1000 actinobacteria strains.</title>
        <authorList>
            <person name="Klenk H.-P."/>
        </authorList>
    </citation>
    <scope>NUCLEOTIDE SEQUENCE [LARGE SCALE GENOMIC DNA]</scope>
    <source>
        <strain evidence="1 2">DSM 23889</strain>
    </source>
</reference>
<evidence type="ECO:0000313" key="2">
    <source>
        <dbReference type="Proteomes" id="UP000552883"/>
    </source>
</evidence>
<comment type="caution">
    <text evidence="1">The sequence shown here is derived from an EMBL/GenBank/DDBJ whole genome shotgun (WGS) entry which is preliminary data.</text>
</comment>
<evidence type="ECO:0008006" key="3">
    <source>
        <dbReference type="Google" id="ProtNLM"/>
    </source>
</evidence>
<organism evidence="1 2">
    <name type="scientific">Microcella frigidaquae</name>
    <dbReference type="NCBI Taxonomy" id="424758"/>
    <lineage>
        <taxon>Bacteria</taxon>
        <taxon>Bacillati</taxon>
        <taxon>Actinomycetota</taxon>
        <taxon>Actinomycetes</taxon>
        <taxon>Micrococcales</taxon>
        <taxon>Microbacteriaceae</taxon>
        <taxon>Microcella</taxon>
    </lineage>
</organism>
<dbReference type="Proteomes" id="UP000552883">
    <property type="component" value="Unassembled WGS sequence"/>
</dbReference>
<accession>A0A840XR21</accession>
<dbReference type="InterPro" id="IPR021243">
    <property type="entry name" value="DUF2804"/>
</dbReference>
<dbReference type="AlphaFoldDB" id="A0A840XR21"/>
<dbReference type="RefSeq" id="WP_153982190.1">
    <property type="nucleotide sequence ID" value="NZ_BAAANZ010000002.1"/>
</dbReference>
<dbReference type="Pfam" id="PF10974">
    <property type="entry name" value="DUF2804"/>
    <property type="match status" value="1"/>
</dbReference>
<keyword evidence="2" id="KW-1185">Reference proteome</keyword>
<gene>
    <name evidence="1" type="ORF">BJ959_001875</name>
</gene>
<dbReference type="PANTHER" id="PTHR35868">
    <property type="entry name" value="DUF2804 DOMAIN-CONTAINING PROTEIN-RELATED"/>
    <property type="match status" value="1"/>
</dbReference>
<proteinExistence type="predicted"/>